<reference evidence="2 3" key="1">
    <citation type="submission" date="2020-08" db="EMBL/GenBank/DDBJ databases">
        <title>Sequencing the genomes of 1000 actinobacteria strains.</title>
        <authorList>
            <person name="Klenk H.-P."/>
        </authorList>
    </citation>
    <scope>NUCLEOTIDE SEQUENCE [LARGE SCALE GENOMIC DNA]</scope>
    <source>
        <strain evidence="2 3">DSM 23694</strain>
    </source>
</reference>
<evidence type="ECO:0000313" key="3">
    <source>
        <dbReference type="Proteomes" id="UP000523863"/>
    </source>
</evidence>
<evidence type="ECO:0000256" key="1">
    <source>
        <dbReference type="SAM" id="Phobius"/>
    </source>
</evidence>
<dbReference type="Proteomes" id="UP000523863">
    <property type="component" value="Unassembled WGS sequence"/>
</dbReference>
<feature type="transmembrane region" description="Helical" evidence="1">
    <location>
        <begin position="90"/>
        <end position="111"/>
    </location>
</feature>
<protein>
    <submittedName>
        <fullName evidence="2">Uncharacterized protein</fullName>
    </submittedName>
</protein>
<accession>A0A7W8YBK9</accession>
<gene>
    <name evidence="2" type="ORF">BKA12_001623</name>
</gene>
<name>A0A7W8YBK9_9MICC</name>
<dbReference type="EMBL" id="JACHBL010000001">
    <property type="protein sequence ID" value="MBB5598543.1"/>
    <property type="molecule type" value="Genomic_DNA"/>
</dbReference>
<sequence length="114" mass="12604">MAAHLLGWMVLSKIFGSSAPSSLVIKAWCYAIIPLILRQVFLMVVSVIMGSEWLAGRSWLLQVFDPFLVWAAVCFYIAARSTLHLGKVRAVVLALFCSFIGAVSPLLEHIIRSL</sequence>
<keyword evidence="1" id="KW-1133">Transmembrane helix</keyword>
<comment type="caution">
    <text evidence="2">The sequence shown here is derived from an EMBL/GenBank/DDBJ whole genome shotgun (WGS) entry which is preliminary data.</text>
</comment>
<dbReference type="AlphaFoldDB" id="A0A7W8YBK9"/>
<keyword evidence="3" id="KW-1185">Reference proteome</keyword>
<keyword evidence="1" id="KW-0472">Membrane</keyword>
<feature type="transmembrane region" description="Helical" evidence="1">
    <location>
        <begin position="27"/>
        <end position="47"/>
    </location>
</feature>
<evidence type="ECO:0000313" key="2">
    <source>
        <dbReference type="EMBL" id="MBB5598543.1"/>
    </source>
</evidence>
<proteinExistence type="predicted"/>
<organism evidence="2 3">
    <name type="scientific">Neomicrococcus lactis</name>
    <dbReference type="NCBI Taxonomy" id="732241"/>
    <lineage>
        <taxon>Bacteria</taxon>
        <taxon>Bacillati</taxon>
        <taxon>Actinomycetota</taxon>
        <taxon>Actinomycetes</taxon>
        <taxon>Micrococcales</taxon>
        <taxon>Micrococcaceae</taxon>
        <taxon>Neomicrococcus</taxon>
    </lineage>
</organism>
<feature type="transmembrane region" description="Helical" evidence="1">
    <location>
        <begin position="59"/>
        <end position="78"/>
    </location>
</feature>
<keyword evidence="1" id="KW-0812">Transmembrane</keyword>